<keyword evidence="4" id="KW-1003">Cell membrane</keyword>
<dbReference type="GO" id="GO:0005886">
    <property type="term" value="C:plasma membrane"/>
    <property type="evidence" value="ECO:0007669"/>
    <property type="project" value="UniProtKB-SubCell"/>
</dbReference>
<feature type="transmembrane region" description="Helical" evidence="10">
    <location>
        <begin position="93"/>
        <end position="114"/>
    </location>
</feature>
<keyword evidence="12" id="KW-1185">Reference proteome</keyword>
<feature type="transmembrane region" description="Helical" evidence="10">
    <location>
        <begin position="353"/>
        <end position="374"/>
    </location>
</feature>
<dbReference type="GO" id="GO:0042910">
    <property type="term" value="F:xenobiotic transmembrane transporter activity"/>
    <property type="evidence" value="ECO:0007669"/>
    <property type="project" value="InterPro"/>
</dbReference>
<dbReference type="Pfam" id="PF01554">
    <property type="entry name" value="MatE"/>
    <property type="match status" value="2"/>
</dbReference>
<accession>A0A7M1UV75</accession>
<evidence type="ECO:0000256" key="3">
    <source>
        <dbReference type="ARBA" id="ARBA00022449"/>
    </source>
</evidence>
<proteinExistence type="predicted"/>
<evidence type="ECO:0000313" key="12">
    <source>
        <dbReference type="Proteomes" id="UP000593766"/>
    </source>
</evidence>
<evidence type="ECO:0000256" key="9">
    <source>
        <dbReference type="ARBA" id="ARBA00031636"/>
    </source>
</evidence>
<keyword evidence="8 10" id="KW-0472">Membrane</keyword>
<evidence type="ECO:0000313" key="11">
    <source>
        <dbReference type="EMBL" id="QOR95114.1"/>
    </source>
</evidence>
<dbReference type="AlphaFoldDB" id="A0A7M1UV75"/>
<dbReference type="InterPro" id="IPR050222">
    <property type="entry name" value="MATE_MdtK"/>
</dbReference>
<dbReference type="PIRSF" id="PIRSF006603">
    <property type="entry name" value="DinF"/>
    <property type="match status" value="1"/>
</dbReference>
<evidence type="ECO:0000256" key="6">
    <source>
        <dbReference type="ARBA" id="ARBA00022989"/>
    </source>
</evidence>
<feature type="transmembrane region" description="Helical" evidence="10">
    <location>
        <begin position="196"/>
        <end position="219"/>
    </location>
</feature>
<dbReference type="KEGG" id="tcs:IMZ38_03850"/>
<keyword evidence="5 10" id="KW-0812">Transmembrane</keyword>
<reference evidence="11 12" key="1">
    <citation type="submission" date="2020-10" db="EMBL/GenBank/DDBJ databases">
        <title>Complete genome sequence of Thermosphaera aggregans strain 3507.</title>
        <authorList>
            <person name="Zayulina K.S."/>
            <person name="Elcheninov A.G."/>
            <person name="Toshchakov S.V."/>
            <person name="Kublanov I.V."/>
            <person name="Kochetkova T.V."/>
        </authorList>
    </citation>
    <scope>NUCLEOTIDE SEQUENCE [LARGE SCALE GENOMIC DNA]</scope>
    <source>
        <strain evidence="11 12">3507</strain>
    </source>
</reference>
<dbReference type="PANTHER" id="PTHR43298">
    <property type="entry name" value="MULTIDRUG RESISTANCE PROTEIN NORM-RELATED"/>
    <property type="match status" value="1"/>
</dbReference>
<protein>
    <recommendedName>
        <fullName evidence="9">Multidrug-efflux transporter</fullName>
    </recommendedName>
</protein>
<keyword evidence="6 10" id="KW-1133">Transmembrane helix</keyword>
<keyword evidence="3" id="KW-0050">Antiport</keyword>
<feature type="transmembrane region" description="Helical" evidence="10">
    <location>
        <begin position="321"/>
        <end position="341"/>
    </location>
</feature>
<name>A0A7M1UV75_9CREN</name>
<feature type="transmembrane region" description="Helical" evidence="10">
    <location>
        <begin position="166"/>
        <end position="190"/>
    </location>
</feature>
<dbReference type="GO" id="GO:0006811">
    <property type="term" value="P:monoatomic ion transport"/>
    <property type="evidence" value="ECO:0007669"/>
    <property type="project" value="UniProtKB-KW"/>
</dbReference>
<evidence type="ECO:0000256" key="4">
    <source>
        <dbReference type="ARBA" id="ARBA00022475"/>
    </source>
</evidence>
<organism evidence="11 12">
    <name type="scientific">Thermosphaera chiliense</name>
    <dbReference type="NCBI Taxonomy" id="3402707"/>
    <lineage>
        <taxon>Archaea</taxon>
        <taxon>Thermoproteota</taxon>
        <taxon>Thermoprotei</taxon>
        <taxon>Desulfurococcales</taxon>
        <taxon>Desulfurococcaceae</taxon>
        <taxon>Thermosphaera</taxon>
    </lineage>
</organism>
<keyword evidence="2" id="KW-0813">Transport</keyword>
<feature type="transmembrane region" description="Helical" evidence="10">
    <location>
        <begin position="386"/>
        <end position="407"/>
    </location>
</feature>
<evidence type="ECO:0000256" key="1">
    <source>
        <dbReference type="ARBA" id="ARBA00004651"/>
    </source>
</evidence>
<dbReference type="GO" id="GO:0015297">
    <property type="term" value="F:antiporter activity"/>
    <property type="evidence" value="ECO:0007669"/>
    <property type="project" value="UniProtKB-KW"/>
</dbReference>
<evidence type="ECO:0000256" key="10">
    <source>
        <dbReference type="SAM" id="Phobius"/>
    </source>
</evidence>
<sequence>MEIKARDPATEAYLVRALKTTIPLVLVETVSSLYSLADTYFVSGLGEEALAGVGVAGYILWLYTVVFALFQAPLMILVSQSIGAGLREKARGVIGEVCVKGGFTILLVTIAYYLASPVFLAVQSGLSGTVYDNALTYLLIRVAGLPVFYFSMCFDTAIIATARTKITLLVNTLGLTANIILDPLLIYGYLGFPRLGIAGAAYATVISSVFTIPLQLHYLGKLGLKPALRNGNSFFTKIISLGAPAFLERLVFSLGNNVYAGVISRISPRVMAAHNIGLRIESLIYMPGFAFATTASTLVGQKIGEGRVDEAHKVGFETIKLGALTMGLLGLVVAAGGRVLVTPFSPDEEIAGLAATYLLIAGLSELGLGLSMVVGGAIRGAGNTKIPFLVNTASLYLFRVAPSILLSKPLGVIGPWLAMFLDVYARGIILLAVYRRMFHKLAVKHV</sequence>
<keyword evidence="7" id="KW-0406">Ion transport</keyword>
<evidence type="ECO:0000256" key="7">
    <source>
        <dbReference type="ARBA" id="ARBA00023065"/>
    </source>
</evidence>
<feature type="transmembrane region" description="Helical" evidence="10">
    <location>
        <begin position="413"/>
        <end position="434"/>
    </location>
</feature>
<evidence type="ECO:0000256" key="8">
    <source>
        <dbReference type="ARBA" id="ARBA00023136"/>
    </source>
</evidence>
<comment type="subcellular location">
    <subcellularLocation>
        <location evidence="1">Cell membrane</location>
        <topology evidence="1">Multi-pass membrane protein</topology>
    </subcellularLocation>
</comment>
<dbReference type="EMBL" id="CP063144">
    <property type="protein sequence ID" value="QOR95114.1"/>
    <property type="molecule type" value="Genomic_DNA"/>
</dbReference>
<feature type="transmembrane region" description="Helical" evidence="10">
    <location>
        <begin position="134"/>
        <end position="154"/>
    </location>
</feature>
<dbReference type="Proteomes" id="UP000593766">
    <property type="component" value="Chromosome"/>
</dbReference>
<dbReference type="OrthoDB" id="214119at2157"/>
<feature type="transmembrane region" description="Helical" evidence="10">
    <location>
        <begin position="49"/>
        <end position="72"/>
    </location>
</feature>
<dbReference type="CDD" id="cd13137">
    <property type="entry name" value="MATE_NorM_like"/>
    <property type="match status" value="1"/>
</dbReference>
<gene>
    <name evidence="11" type="ORF">IMZ38_03850</name>
</gene>
<dbReference type="InterPro" id="IPR002528">
    <property type="entry name" value="MATE_fam"/>
</dbReference>
<dbReference type="PANTHER" id="PTHR43298:SF2">
    <property type="entry name" value="FMN_FAD EXPORTER YEEO-RELATED"/>
    <property type="match status" value="1"/>
</dbReference>
<dbReference type="InterPro" id="IPR048279">
    <property type="entry name" value="MdtK-like"/>
</dbReference>
<feature type="transmembrane region" description="Helical" evidence="10">
    <location>
        <begin position="21"/>
        <end position="37"/>
    </location>
</feature>
<evidence type="ECO:0000256" key="5">
    <source>
        <dbReference type="ARBA" id="ARBA00022692"/>
    </source>
</evidence>
<dbReference type="NCBIfam" id="TIGR00797">
    <property type="entry name" value="matE"/>
    <property type="match status" value="1"/>
</dbReference>
<evidence type="ECO:0000256" key="2">
    <source>
        <dbReference type="ARBA" id="ARBA00022448"/>
    </source>
</evidence>